<keyword evidence="5" id="KW-0067">ATP-binding</keyword>
<comment type="subcellular location">
    <subcellularLocation>
        <location evidence="1">Cytoplasm</location>
        <location evidence="1">Cytoskeleton</location>
    </subcellularLocation>
</comment>
<dbReference type="InterPro" id="IPR036961">
    <property type="entry name" value="Kinesin_motor_dom_sf"/>
</dbReference>
<dbReference type="Pfam" id="PF00225">
    <property type="entry name" value="Kinesin"/>
    <property type="match status" value="1"/>
</dbReference>
<evidence type="ECO:0000256" key="2">
    <source>
        <dbReference type="ARBA" id="ARBA00022490"/>
    </source>
</evidence>
<dbReference type="GO" id="GO:0072686">
    <property type="term" value="C:mitotic spindle"/>
    <property type="evidence" value="ECO:0007669"/>
    <property type="project" value="TreeGrafter"/>
</dbReference>
<dbReference type="InterPro" id="IPR001752">
    <property type="entry name" value="Kinesin_motor_dom"/>
</dbReference>
<dbReference type="Proteomes" id="UP000054350">
    <property type="component" value="Unassembled WGS sequence"/>
</dbReference>
<evidence type="ECO:0000256" key="5">
    <source>
        <dbReference type="PROSITE-ProRule" id="PRU00283"/>
    </source>
</evidence>
<proteinExistence type="inferred from homology"/>
<reference evidence="7 8" key="1">
    <citation type="submission" date="2009-11" db="EMBL/GenBank/DDBJ databases">
        <title>Annotation of Allomyces macrogynus ATCC 38327.</title>
        <authorList>
            <consortium name="The Broad Institute Genome Sequencing Platform"/>
            <person name="Russ C."/>
            <person name="Cuomo C."/>
            <person name="Burger G."/>
            <person name="Gray M.W."/>
            <person name="Holland P.W.H."/>
            <person name="King N."/>
            <person name="Lang F.B.F."/>
            <person name="Roger A.J."/>
            <person name="Ruiz-Trillo I."/>
            <person name="Young S.K."/>
            <person name="Zeng Q."/>
            <person name="Gargeya S."/>
            <person name="Fitzgerald M."/>
            <person name="Haas B."/>
            <person name="Abouelleil A."/>
            <person name="Alvarado L."/>
            <person name="Arachchi H.M."/>
            <person name="Berlin A."/>
            <person name="Chapman S.B."/>
            <person name="Gearin G."/>
            <person name="Goldberg J."/>
            <person name="Griggs A."/>
            <person name="Gujja S."/>
            <person name="Hansen M."/>
            <person name="Heiman D."/>
            <person name="Howarth C."/>
            <person name="Larimer J."/>
            <person name="Lui A."/>
            <person name="MacDonald P.J.P."/>
            <person name="McCowen C."/>
            <person name="Montmayeur A."/>
            <person name="Murphy C."/>
            <person name="Neiman D."/>
            <person name="Pearson M."/>
            <person name="Priest M."/>
            <person name="Roberts A."/>
            <person name="Saif S."/>
            <person name="Shea T."/>
            <person name="Sisk P."/>
            <person name="Stolte C."/>
            <person name="Sykes S."/>
            <person name="Wortman J."/>
            <person name="Nusbaum C."/>
            <person name="Birren B."/>
        </authorList>
    </citation>
    <scope>NUCLEOTIDE SEQUENCE [LARGE SCALE GENOMIC DNA]</scope>
    <source>
        <strain evidence="7 8">ATCC 38327</strain>
    </source>
</reference>
<dbReference type="PROSITE" id="PS50067">
    <property type="entry name" value="KINESIN_MOTOR_2"/>
    <property type="match status" value="1"/>
</dbReference>
<keyword evidence="2" id="KW-0963">Cytoplasm</keyword>
<dbReference type="PRINTS" id="PR00380">
    <property type="entry name" value="KINESINHEAVY"/>
</dbReference>
<dbReference type="GO" id="GO:0007018">
    <property type="term" value="P:microtubule-based movement"/>
    <property type="evidence" value="ECO:0007669"/>
    <property type="project" value="InterPro"/>
</dbReference>
<protein>
    <recommendedName>
        <fullName evidence="6">Kinesin motor domain-containing protein</fullName>
    </recommendedName>
</protein>
<keyword evidence="5" id="KW-0547">Nucleotide-binding</keyword>
<evidence type="ECO:0000313" key="8">
    <source>
        <dbReference type="Proteomes" id="UP000054350"/>
    </source>
</evidence>
<dbReference type="SUPFAM" id="SSF52540">
    <property type="entry name" value="P-loop containing nucleoside triphosphate hydrolases"/>
    <property type="match status" value="1"/>
</dbReference>
<dbReference type="VEuPathDB" id="FungiDB:AMAG_19180"/>
<keyword evidence="4" id="KW-0206">Cytoskeleton</keyword>
<dbReference type="Gene3D" id="3.40.850.10">
    <property type="entry name" value="Kinesin motor domain"/>
    <property type="match status" value="1"/>
</dbReference>
<evidence type="ECO:0000259" key="6">
    <source>
        <dbReference type="PROSITE" id="PS50067"/>
    </source>
</evidence>
<dbReference type="GO" id="GO:0090307">
    <property type="term" value="P:mitotic spindle assembly"/>
    <property type="evidence" value="ECO:0007669"/>
    <property type="project" value="TreeGrafter"/>
</dbReference>
<dbReference type="GO" id="GO:0051231">
    <property type="term" value="P:spindle elongation"/>
    <property type="evidence" value="ECO:0007669"/>
    <property type="project" value="TreeGrafter"/>
</dbReference>
<feature type="domain" description="Kinesin motor" evidence="6">
    <location>
        <begin position="7"/>
        <end position="239"/>
    </location>
</feature>
<dbReference type="GO" id="GO:0008574">
    <property type="term" value="F:plus-end-directed microtubule motor activity"/>
    <property type="evidence" value="ECO:0007669"/>
    <property type="project" value="TreeGrafter"/>
</dbReference>
<dbReference type="InterPro" id="IPR047149">
    <property type="entry name" value="KIF11-like"/>
</dbReference>
<evidence type="ECO:0000256" key="4">
    <source>
        <dbReference type="ARBA" id="ARBA00023212"/>
    </source>
</evidence>
<evidence type="ECO:0000256" key="1">
    <source>
        <dbReference type="ARBA" id="ARBA00004245"/>
    </source>
</evidence>
<evidence type="ECO:0000313" key="7">
    <source>
        <dbReference type="EMBL" id="KNE65567.1"/>
    </source>
</evidence>
<dbReference type="PANTHER" id="PTHR47970">
    <property type="entry name" value="KINESIN-LIKE PROTEIN KIF11"/>
    <property type="match status" value="1"/>
</dbReference>
<dbReference type="OrthoDB" id="3237735at2759"/>
<keyword evidence="3 5" id="KW-0505">Motor protein</keyword>
<organism evidence="7 8">
    <name type="scientific">Allomyces macrogynus (strain ATCC 38327)</name>
    <name type="common">Allomyces javanicus var. macrogynus</name>
    <dbReference type="NCBI Taxonomy" id="578462"/>
    <lineage>
        <taxon>Eukaryota</taxon>
        <taxon>Fungi</taxon>
        <taxon>Fungi incertae sedis</taxon>
        <taxon>Blastocladiomycota</taxon>
        <taxon>Blastocladiomycetes</taxon>
        <taxon>Blastocladiales</taxon>
        <taxon>Blastocladiaceae</taxon>
        <taxon>Allomyces</taxon>
    </lineage>
</organism>
<dbReference type="GO" id="GO:0005524">
    <property type="term" value="F:ATP binding"/>
    <property type="evidence" value="ECO:0007669"/>
    <property type="project" value="UniProtKB-UniRule"/>
</dbReference>
<dbReference type="SMART" id="SM00129">
    <property type="entry name" value="KISc"/>
    <property type="match status" value="1"/>
</dbReference>
<dbReference type="GO" id="GO:0005876">
    <property type="term" value="C:spindle microtubule"/>
    <property type="evidence" value="ECO:0007669"/>
    <property type="project" value="TreeGrafter"/>
</dbReference>
<sequence>MAADSRNIKVFVRCRPINDKERREHAQGVAILRFPPAPIDEQDTVPGVGRAIAIPTGVTTQSAMATLRTYTFDRVFTPTVDQDTVFRSVMLPILDQVLAGFPCTVFAYGQTSSGKTHTMEGHLDLDADGQLSPHAGLIPRTLSRLFDTLEPSRGVSISCLEIYNEVLRDLLAADGARCDLTLYEDKRTASVIVQGLTDHPVTSPVDALILLQRASERRSIAATLMNQHSSRSHCVVTVTTQSTLEYAHRAKNIQELRPKFSDRVCRGRGGSALSMAAFAGDGDAATKRALHETICATAGWRIEQLQRDKAHLEAQLLQNQQAQLKVMEAHRVALTAAHNQALEHKQAGARFRERVREDERVLRVVSQRETKLRAVIGQLVESVEAFDRDMDEAWEAARRISTDARQVVEGAVDAELTPSLAEDSDVKSFRSRRRT</sequence>
<dbReference type="InterPro" id="IPR027417">
    <property type="entry name" value="P-loop_NTPase"/>
</dbReference>
<dbReference type="AlphaFoldDB" id="A0A0L0SST4"/>
<name>A0A0L0SST4_ALLM3</name>
<evidence type="ECO:0000256" key="3">
    <source>
        <dbReference type="ARBA" id="ARBA00023175"/>
    </source>
</evidence>
<dbReference type="EMBL" id="GG745348">
    <property type="protein sequence ID" value="KNE65567.1"/>
    <property type="molecule type" value="Genomic_DNA"/>
</dbReference>
<comment type="similarity">
    <text evidence="5">Belongs to the TRAFAC class myosin-kinesin ATPase superfamily. Kinesin family.</text>
</comment>
<dbReference type="PANTHER" id="PTHR47970:SF12">
    <property type="entry name" value="KINESIN FAMILY MEMBER 11"/>
    <property type="match status" value="1"/>
</dbReference>
<reference evidence="8" key="2">
    <citation type="submission" date="2009-11" db="EMBL/GenBank/DDBJ databases">
        <title>The Genome Sequence of Allomyces macrogynus strain ATCC 38327.</title>
        <authorList>
            <consortium name="The Broad Institute Genome Sequencing Platform"/>
            <person name="Russ C."/>
            <person name="Cuomo C."/>
            <person name="Shea T."/>
            <person name="Young S.K."/>
            <person name="Zeng Q."/>
            <person name="Koehrsen M."/>
            <person name="Haas B."/>
            <person name="Borodovsky M."/>
            <person name="Guigo R."/>
            <person name="Alvarado L."/>
            <person name="Berlin A."/>
            <person name="Borenstein D."/>
            <person name="Chen Z."/>
            <person name="Engels R."/>
            <person name="Freedman E."/>
            <person name="Gellesch M."/>
            <person name="Goldberg J."/>
            <person name="Griggs A."/>
            <person name="Gujja S."/>
            <person name="Heiman D."/>
            <person name="Hepburn T."/>
            <person name="Howarth C."/>
            <person name="Jen D."/>
            <person name="Larson L."/>
            <person name="Lewis B."/>
            <person name="Mehta T."/>
            <person name="Park D."/>
            <person name="Pearson M."/>
            <person name="Roberts A."/>
            <person name="Saif S."/>
            <person name="Shenoy N."/>
            <person name="Sisk P."/>
            <person name="Stolte C."/>
            <person name="Sykes S."/>
            <person name="Walk T."/>
            <person name="White J."/>
            <person name="Yandava C."/>
            <person name="Burger G."/>
            <person name="Gray M.W."/>
            <person name="Holland P.W.H."/>
            <person name="King N."/>
            <person name="Lang F.B.F."/>
            <person name="Roger A.J."/>
            <person name="Ruiz-Trillo I."/>
            <person name="Lander E."/>
            <person name="Nusbaum C."/>
        </authorList>
    </citation>
    <scope>NUCLEOTIDE SEQUENCE [LARGE SCALE GENOMIC DNA]</scope>
    <source>
        <strain evidence="8">ATCC 38327</strain>
    </source>
</reference>
<dbReference type="STRING" id="578462.A0A0L0SST4"/>
<dbReference type="eggNOG" id="KOG0243">
    <property type="taxonomic scope" value="Eukaryota"/>
</dbReference>
<accession>A0A0L0SST4</accession>
<dbReference type="GO" id="GO:0008017">
    <property type="term" value="F:microtubule binding"/>
    <property type="evidence" value="ECO:0007669"/>
    <property type="project" value="InterPro"/>
</dbReference>
<gene>
    <name evidence="7" type="ORF">AMAG_19180</name>
</gene>
<feature type="binding site" evidence="5">
    <location>
        <begin position="109"/>
        <end position="116"/>
    </location>
    <ligand>
        <name>ATP</name>
        <dbReference type="ChEBI" id="CHEBI:30616"/>
    </ligand>
</feature>
<keyword evidence="8" id="KW-1185">Reference proteome</keyword>